<comment type="similarity">
    <text evidence="1">Belongs to the FemABX family.</text>
</comment>
<keyword evidence="5" id="KW-0012">Acyltransferase</keyword>
<evidence type="ECO:0000313" key="8">
    <source>
        <dbReference type="EMBL" id="SNB66014.1"/>
    </source>
</evidence>
<gene>
    <name evidence="8" type="ORF">SAMN02746019_00000430</name>
</gene>
<accession>A0A212R1W4</accession>
<dbReference type="EMBL" id="FYEK01000028">
    <property type="protein sequence ID" value="SNB66014.1"/>
    <property type="molecule type" value="Genomic_DNA"/>
</dbReference>
<feature type="domain" description="N-acetyltransferase" evidence="7">
    <location>
        <begin position="186"/>
        <end position="343"/>
    </location>
</feature>
<keyword evidence="2 8" id="KW-0808">Transferase</keyword>
<evidence type="ECO:0000256" key="3">
    <source>
        <dbReference type="ARBA" id="ARBA00022960"/>
    </source>
</evidence>
<dbReference type="PROSITE" id="PS51186">
    <property type="entry name" value="GNAT"/>
    <property type="match status" value="1"/>
</dbReference>
<dbReference type="Proteomes" id="UP000197025">
    <property type="component" value="Unassembled WGS sequence"/>
</dbReference>
<dbReference type="InterPro" id="IPR003447">
    <property type="entry name" value="FEMABX"/>
</dbReference>
<keyword evidence="3" id="KW-0133">Cell shape</keyword>
<dbReference type="GO" id="GO:0016755">
    <property type="term" value="F:aminoacyltransferase activity"/>
    <property type="evidence" value="ECO:0007669"/>
    <property type="project" value="InterPro"/>
</dbReference>
<reference evidence="9" key="1">
    <citation type="submission" date="2017-06" db="EMBL/GenBank/DDBJ databases">
        <authorList>
            <person name="Varghese N."/>
            <person name="Submissions S."/>
        </authorList>
    </citation>
    <scope>NUCLEOTIDE SEQUENCE [LARGE SCALE GENOMIC DNA]</scope>
    <source>
        <strain evidence="9">JAD2</strain>
    </source>
</reference>
<evidence type="ECO:0000256" key="1">
    <source>
        <dbReference type="ARBA" id="ARBA00009943"/>
    </source>
</evidence>
<dbReference type="InterPro" id="IPR016181">
    <property type="entry name" value="Acyl_CoA_acyltransferase"/>
</dbReference>
<dbReference type="GO" id="GO:0016747">
    <property type="term" value="F:acyltransferase activity, transferring groups other than amino-acyl groups"/>
    <property type="evidence" value="ECO:0007669"/>
    <property type="project" value="InterPro"/>
</dbReference>
<dbReference type="PANTHER" id="PTHR36174:SF1">
    <property type="entry name" value="LIPID II:GLYCINE GLYCYLTRANSFERASE"/>
    <property type="match status" value="1"/>
</dbReference>
<evidence type="ECO:0000256" key="5">
    <source>
        <dbReference type="ARBA" id="ARBA00023315"/>
    </source>
</evidence>
<dbReference type="InterPro" id="IPR050644">
    <property type="entry name" value="PG_Glycine_Bridge_Synth"/>
</dbReference>
<sequence length="366" mass="42863">MIRSLPIEDSRAWDQALLQLPFPHILQSWTWGAFKALYGWRPMRWLWVDAGGRVRAAAQVLCREDRLGLFRLLYIPRGPLMDPADEEAAEAVLRDLEALARRSRGILLRIDPEVVEAEGPAEEGPRAPVAAPLKTILLRRRWRPAAESVQFPASLWLDLEADEETLLRGMHPKTRYNIRLAERKGVTVRPVGPEAFDLLYDLYAETARRDRFVIRPRAYYRQAWGMFYEAGCARPLLAEVGGEPVAMVILYRFGPIAWYFYGASRDRHRDKMPNHRLQWEAIRWARSVGCRRYDFWGAPAEPVESDPMWGVYRFKRGFGGRYVRFIGTWDYPVRPLLYRLYTELIPRYLAWLRRRYWRRIEGGGPT</sequence>
<keyword evidence="4" id="KW-0573">Peptidoglycan synthesis</keyword>
<dbReference type="PROSITE" id="PS51191">
    <property type="entry name" value="FEMABX"/>
    <property type="match status" value="1"/>
</dbReference>
<evidence type="ECO:0000256" key="2">
    <source>
        <dbReference type="ARBA" id="ARBA00022679"/>
    </source>
</evidence>
<name>A0A212R1W4_9CHLR</name>
<evidence type="ECO:0000256" key="4">
    <source>
        <dbReference type="ARBA" id="ARBA00022984"/>
    </source>
</evidence>
<keyword evidence="9" id="KW-1185">Reference proteome</keyword>
<protein>
    <submittedName>
        <fullName evidence="8">Lipid II:glycine glycyltransferase (Peptidoglycan interpeptide bridge formation enzyme)</fullName>
    </submittedName>
</protein>
<dbReference type="InParanoid" id="A0A212R1W4"/>
<dbReference type="Gene3D" id="3.40.630.30">
    <property type="match status" value="2"/>
</dbReference>
<proteinExistence type="inferred from homology"/>
<evidence type="ECO:0000259" key="7">
    <source>
        <dbReference type="PROSITE" id="PS51186"/>
    </source>
</evidence>
<organism evidence="8 9">
    <name type="scientific">Thermoflexus hugenholtzii JAD2</name>
    <dbReference type="NCBI Taxonomy" id="877466"/>
    <lineage>
        <taxon>Bacteria</taxon>
        <taxon>Bacillati</taxon>
        <taxon>Chloroflexota</taxon>
        <taxon>Thermoflexia</taxon>
        <taxon>Thermoflexales</taxon>
        <taxon>Thermoflexaceae</taxon>
        <taxon>Thermoflexus</taxon>
    </lineage>
</organism>
<dbReference type="Pfam" id="PF02388">
    <property type="entry name" value="FemAB"/>
    <property type="match status" value="2"/>
</dbReference>
<dbReference type="PANTHER" id="PTHR36174">
    <property type="entry name" value="LIPID II:GLYCINE GLYCYLTRANSFERASE"/>
    <property type="match status" value="1"/>
</dbReference>
<dbReference type="RefSeq" id="WP_088571303.1">
    <property type="nucleotide sequence ID" value="NZ_FYEK01000028.1"/>
</dbReference>
<keyword evidence="6" id="KW-0961">Cell wall biogenesis/degradation</keyword>
<dbReference type="OrthoDB" id="9785911at2"/>
<dbReference type="AlphaFoldDB" id="A0A212R1W4"/>
<dbReference type="SUPFAM" id="SSF55729">
    <property type="entry name" value="Acyl-CoA N-acyltransferases (Nat)"/>
    <property type="match status" value="2"/>
</dbReference>
<evidence type="ECO:0000256" key="6">
    <source>
        <dbReference type="ARBA" id="ARBA00023316"/>
    </source>
</evidence>
<dbReference type="GO" id="GO:0071555">
    <property type="term" value="P:cell wall organization"/>
    <property type="evidence" value="ECO:0007669"/>
    <property type="project" value="UniProtKB-KW"/>
</dbReference>
<evidence type="ECO:0000313" key="9">
    <source>
        <dbReference type="Proteomes" id="UP000197025"/>
    </source>
</evidence>
<dbReference type="GO" id="GO:0009252">
    <property type="term" value="P:peptidoglycan biosynthetic process"/>
    <property type="evidence" value="ECO:0007669"/>
    <property type="project" value="UniProtKB-KW"/>
</dbReference>
<dbReference type="InterPro" id="IPR000182">
    <property type="entry name" value="GNAT_dom"/>
</dbReference>
<dbReference type="GO" id="GO:0008360">
    <property type="term" value="P:regulation of cell shape"/>
    <property type="evidence" value="ECO:0007669"/>
    <property type="project" value="UniProtKB-KW"/>
</dbReference>